<proteinExistence type="predicted"/>
<organism evidence="1 2">
    <name type="scientific">Rhizopus stolonifer</name>
    <name type="common">Rhizopus nigricans</name>
    <dbReference type="NCBI Taxonomy" id="4846"/>
    <lineage>
        <taxon>Eukaryota</taxon>
        <taxon>Fungi</taxon>
        <taxon>Fungi incertae sedis</taxon>
        <taxon>Mucoromycota</taxon>
        <taxon>Mucoromycotina</taxon>
        <taxon>Mucoromycetes</taxon>
        <taxon>Mucorales</taxon>
        <taxon>Mucorineae</taxon>
        <taxon>Rhizopodaceae</taxon>
        <taxon>Rhizopus</taxon>
    </lineage>
</organism>
<dbReference type="EMBL" id="PJQM01000367">
    <property type="protein sequence ID" value="RCI05524.1"/>
    <property type="molecule type" value="Genomic_DNA"/>
</dbReference>
<dbReference type="PANTHER" id="PTHR28027:SF2">
    <property type="entry name" value="TRANSCRIPTIONAL REGULATOR MIT1"/>
    <property type="match status" value="1"/>
</dbReference>
<sequence>MPINETFNGFIETTTDALLIFEACRRGILPKISRRLQDRERGAIRSGTIYVFDEKESGIRRWTDGLVWSPSRILGNFLIYRELDGRESLHQKQHMEASTSYMANYYTSTSIYDPASEDSLEEQLSSEERDRERNLVGSLTDTYKFKKGGLIKKTISIHLNGSIQHLISYYTKTDVLDAKLATPSSVSEISSLQIAPDLLLKQSFRVPPSVEFAELILKRPSLSPSSTISSASSSTQSYYRKSYGNMKPGTPYSLHDGYRRRYHHHKDLQYEDYHSLPVDHSRRLSLESNMNKRQMRAMRDASEESLRRRSSFLTHPIFDSPTTADNMHTQYSERNDARDAAHMSVRHHSFSGQSNSSMIENNAYQNMVTTTVASSASAFVPVLNNEDRDIYQPKRTSGGNNFYQKENVMDSNSRCYMTTTSTPSNSSSPTQTYRPQTDRMIPSFIEIPPQKENSNTYYNRYSPSLPSPSSLIWSNSQHQNEVSKPFISETTTTTPNTNTSYFGYNSPSYLKQMNGTTSPTENDYTNSQYHDKNKANFYTPYRTSYQTQQAQNNNIPFSSAHVMYPDQQFK</sequence>
<evidence type="ECO:0000313" key="2">
    <source>
        <dbReference type="Proteomes" id="UP000253551"/>
    </source>
</evidence>
<gene>
    <name evidence="1" type="ORF">CU098_000651</name>
</gene>
<dbReference type="Proteomes" id="UP000253551">
    <property type="component" value="Unassembled WGS sequence"/>
</dbReference>
<evidence type="ECO:0000313" key="1">
    <source>
        <dbReference type="EMBL" id="RCI05524.1"/>
    </source>
</evidence>
<reference evidence="1 2" key="1">
    <citation type="journal article" date="2018" name="G3 (Bethesda)">
        <title>Phylogenetic and Phylogenomic Definition of Rhizopus Species.</title>
        <authorList>
            <person name="Gryganskyi A.P."/>
            <person name="Golan J."/>
            <person name="Dolatabadi S."/>
            <person name="Mondo S."/>
            <person name="Robb S."/>
            <person name="Idnurm A."/>
            <person name="Muszewska A."/>
            <person name="Steczkiewicz K."/>
            <person name="Masonjones S."/>
            <person name="Liao H.L."/>
            <person name="Gajdeczka M.T."/>
            <person name="Anike F."/>
            <person name="Vuek A."/>
            <person name="Anishchenko I.M."/>
            <person name="Voigt K."/>
            <person name="de Hoog G.S."/>
            <person name="Smith M.E."/>
            <person name="Heitman J."/>
            <person name="Vilgalys R."/>
            <person name="Stajich J.E."/>
        </authorList>
    </citation>
    <scope>NUCLEOTIDE SEQUENCE [LARGE SCALE GENOMIC DNA]</scope>
    <source>
        <strain evidence="1 2">LSU 92-RS-03</strain>
    </source>
</reference>
<name>A0A367KTI9_RHIST</name>
<protein>
    <submittedName>
        <fullName evidence="1">Uncharacterized protein</fullName>
    </submittedName>
</protein>
<dbReference type="PANTHER" id="PTHR28027">
    <property type="entry name" value="TRANSCRIPTIONAL REGULATOR MIT1"/>
    <property type="match status" value="1"/>
</dbReference>
<dbReference type="OrthoDB" id="5572844at2759"/>
<dbReference type="AlphaFoldDB" id="A0A367KTI9"/>
<dbReference type="InterPro" id="IPR018608">
    <property type="entry name" value="Gti1/Pac2"/>
</dbReference>
<accession>A0A367KTI9</accession>
<keyword evidence="2" id="KW-1185">Reference proteome</keyword>
<comment type="caution">
    <text evidence="1">The sequence shown here is derived from an EMBL/GenBank/DDBJ whole genome shotgun (WGS) entry which is preliminary data.</text>
</comment>
<dbReference type="Pfam" id="PF09729">
    <property type="entry name" value="Gti1_Pac2"/>
    <property type="match status" value="1"/>
</dbReference>
<dbReference type="GO" id="GO:0003677">
    <property type="term" value="F:DNA binding"/>
    <property type="evidence" value="ECO:0007669"/>
    <property type="project" value="TreeGrafter"/>
</dbReference>